<protein>
    <submittedName>
        <fullName evidence="5">Helix-turn-helix transcriptional regulator</fullName>
    </submittedName>
</protein>
<dbReference type="SMART" id="SM00342">
    <property type="entry name" value="HTH_ARAC"/>
    <property type="match status" value="1"/>
</dbReference>
<dbReference type="PANTHER" id="PTHR43280:SF2">
    <property type="entry name" value="HTH-TYPE TRANSCRIPTIONAL REGULATOR EXSA"/>
    <property type="match status" value="1"/>
</dbReference>
<evidence type="ECO:0000313" key="5">
    <source>
        <dbReference type="EMBL" id="MCR6098772.1"/>
    </source>
</evidence>
<dbReference type="PRINTS" id="PR00032">
    <property type="entry name" value="HTHARAC"/>
</dbReference>
<evidence type="ECO:0000256" key="2">
    <source>
        <dbReference type="ARBA" id="ARBA00023125"/>
    </source>
</evidence>
<proteinExistence type="predicted"/>
<comment type="caution">
    <text evidence="5">The sequence shown here is derived from an EMBL/GenBank/DDBJ whole genome shotgun (WGS) entry which is preliminary data.</text>
</comment>
<dbReference type="Pfam" id="PF02311">
    <property type="entry name" value="AraC_binding"/>
    <property type="match status" value="1"/>
</dbReference>
<reference evidence="5" key="1">
    <citation type="submission" date="2020-06" db="EMBL/GenBank/DDBJ databases">
        <title>Insight into the genomes of haloalkaliphilic bacilli from Kenyan soda lakes.</title>
        <authorList>
            <person name="Mwirichia R."/>
            <person name="Villamizar G.C."/>
            <person name="Poehlein A."/>
            <person name="Mugweru J."/>
            <person name="Kipnyargis A."/>
            <person name="Kiplimo D."/>
            <person name="Orwa P."/>
            <person name="Daniel R."/>
        </authorList>
    </citation>
    <scope>NUCLEOTIDE SEQUENCE</scope>
    <source>
        <strain evidence="5">B1096_S55</strain>
    </source>
</reference>
<evidence type="ECO:0000256" key="1">
    <source>
        <dbReference type="ARBA" id="ARBA00023015"/>
    </source>
</evidence>
<gene>
    <name evidence="5" type="ORF">HXA33_19870</name>
</gene>
<dbReference type="InterPro" id="IPR018060">
    <property type="entry name" value="HTH_AraC"/>
</dbReference>
<dbReference type="InterPro" id="IPR037923">
    <property type="entry name" value="HTH-like"/>
</dbReference>
<dbReference type="SUPFAM" id="SSF46689">
    <property type="entry name" value="Homeodomain-like"/>
    <property type="match status" value="2"/>
</dbReference>
<dbReference type="InterPro" id="IPR020449">
    <property type="entry name" value="Tscrpt_reg_AraC-type_HTH"/>
</dbReference>
<name>A0A9Q4B6B5_SALAG</name>
<organism evidence="5 6">
    <name type="scientific">Salipaludibacillus agaradhaerens</name>
    <name type="common">Bacillus agaradhaerens</name>
    <dbReference type="NCBI Taxonomy" id="76935"/>
    <lineage>
        <taxon>Bacteria</taxon>
        <taxon>Bacillati</taxon>
        <taxon>Bacillota</taxon>
        <taxon>Bacilli</taxon>
        <taxon>Bacillales</taxon>
        <taxon>Bacillaceae</taxon>
    </lineage>
</organism>
<keyword evidence="1" id="KW-0805">Transcription regulation</keyword>
<dbReference type="GO" id="GO:0043565">
    <property type="term" value="F:sequence-specific DNA binding"/>
    <property type="evidence" value="ECO:0007669"/>
    <property type="project" value="InterPro"/>
</dbReference>
<keyword evidence="2" id="KW-0238">DNA-binding</keyword>
<dbReference type="SUPFAM" id="SSF51215">
    <property type="entry name" value="Regulatory protein AraC"/>
    <property type="match status" value="1"/>
</dbReference>
<feature type="domain" description="HTH araC/xylS-type" evidence="4">
    <location>
        <begin position="171"/>
        <end position="269"/>
    </location>
</feature>
<dbReference type="GO" id="GO:0003700">
    <property type="term" value="F:DNA-binding transcription factor activity"/>
    <property type="evidence" value="ECO:0007669"/>
    <property type="project" value="InterPro"/>
</dbReference>
<evidence type="ECO:0000313" key="6">
    <source>
        <dbReference type="Proteomes" id="UP001057753"/>
    </source>
</evidence>
<dbReference type="Gene3D" id="1.10.10.60">
    <property type="entry name" value="Homeodomain-like"/>
    <property type="match status" value="2"/>
</dbReference>
<dbReference type="Pfam" id="PF12833">
    <property type="entry name" value="HTH_18"/>
    <property type="match status" value="1"/>
</dbReference>
<dbReference type="PROSITE" id="PS01124">
    <property type="entry name" value="HTH_ARAC_FAMILY_2"/>
    <property type="match status" value="1"/>
</dbReference>
<accession>A0A9Q4B6B5</accession>
<dbReference type="InterPro" id="IPR009057">
    <property type="entry name" value="Homeodomain-like_sf"/>
</dbReference>
<dbReference type="InterPro" id="IPR003313">
    <property type="entry name" value="AraC-bd"/>
</dbReference>
<keyword evidence="3" id="KW-0804">Transcription</keyword>
<dbReference type="AlphaFoldDB" id="A0A9Q4B6B5"/>
<evidence type="ECO:0000256" key="3">
    <source>
        <dbReference type="ARBA" id="ARBA00023163"/>
    </source>
</evidence>
<dbReference type="EMBL" id="JABXYM010000002">
    <property type="protein sequence ID" value="MCR6098772.1"/>
    <property type="molecule type" value="Genomic_DNA"/>
</dbReference>
<dbReference type="Proteomes" id="UP001057753">
    <property type="component" value="Unassembled WGS sequence"/>
</dbReference>
<evidence type="ECO:0000259" key="4">
    <source>
        <dbReference type="PROSITE" id="PS01124"/>
    </source>
</evidence>
<keyword evidence="6" id="KW-1185">Reference proteome</keyword>
<dbReference type="PANTHER" id="PTHR43280">
    <property type="entry name" value="ARAC-FAMILY TRANSCRIPTIONAL REGULATOR"/>
    <property type="match status" value="1"/>
</dbReference>
<sequence>MYDTAIICFGRRWVSVAIKFCGYSLHTQRFDMTFKPRIPGYLLRLQTEGKCKVILNQKELLVEKGNLLLIHPEDTFELSVESGGNSGDYHVFCEGSWIDSWWCRSDKPSYSQISLDENILGIWRYMILEDRRSVSEKNEEILHYLLRLLCVSLERSANETKLHSHRPYAVTRMMRYIEENASSNLKVEDVAQHAGLSVSRSAHLFKNSLGKTIIAYAHEIQLAVAMDLLKHTTYTLDHIADECGFGSYSYFYRLFKRQYGVSPGKYRSSTKHKAFHAI</sequence>